<evidence type="ECO:0000256" key="4">
    <source>
        <dbReference type="ARBA" id="ARBA00022801"/>
    </source>
</evidence>
<feature type="region of interest" description="Disordered" evidence="8">
    <location>
        <begin position="318"/>
        <end position="346"/>
    </location>
</feature>
<organism evidence="9 10">
    <name type="scientific">Pristionchus pacificus</name>
    <name type="common">Parasitic nematode worm</name>
    <dbReference type="NCBI Taxonomy" id="54126"/>
    <lineage>
        <taxon>Eukaryota</taxon>
        <taxon>Metazoa</taxon>
        <taxon>Ecdysozoa</taxon>
        <taxon>Nematoda</taxon>
        <taxon>Chromadorea</taxon>
        <taxon>Rhabditida</taxon>
        <taxon>Rhabditina</taxon>
        <taxon>Diplogasteromorpha</taxon>
        <taxon>Diplogasteroidea</taxon>
        <taxon>Neodiplogasteridae</taxon>
        <taxon>Pristionchus</taxon>
    </lineage>
</organism>
<proteinExistence type="predicted"/>
<gene>
    <name evidence="9" type="primary">WBGene00110572</name>
</gene>
<dbReference type="GO" id="GO:0007165">
    <property type="term" value="P:signal transduction"/>
    <property type="evidence" value="ECO:0000318"/>
    <property type="project" value="GO_Central"/>
</dbReference>
<keyword evidence="6" id="KW-0472">Membrane</keyword>
<evidence type="ECO:0000256" key="1">
    <source>
        <dbReference type="ARBA" id="ARBA00004167"/>
    </source>
</evidence>
<dbReference type="InterPro" id="IPR036116">
    <property type="entry name" value="FN3_sf"/>
</dbReference>
<dbReference type="FunFam" id="3.90.190.10:FF:000145">
    <property type="entry name" value="receptor-type tyrosine-protein phosphatase epsilon-like isoform X1"/>
    <property type="match status" value="1"/>
</dbReference>
<dbReference type="PROSITE" id="PS50853">
    <property type="entry name" value="FN3"/>
    <property type="match status" value="1"/>
</dbReference>
<dbReference type="GO" id="GO:0007606">
    <property type="term" value="P:sensory perception of chemical stimulus"/>
    <property type="evidence" value="ECO:0007669"/>
    <property type="project" value="EnsemblMetazoa"/>
</dbReference>
<comment type="subcellular location">
    <subcellularLocation>
        <location evidence="1">Membrane</location>
        <topology evidence="1">Single-pass membrane protein</topology>
    </subcellularLocation>
</comment>
<evidence type="ECO:0000256" key="2">
    <source>
        <dbReference type="ARBA" id="ARBA00013064"/>
    </source>
</evidence>
<dbReference type="CDD" id="cd00047">
    <property type="entry name" value="PTPc"/>
    <property type="match status" value="2"/>
</dbReference>
<dbReference type="SMART" id="SM00060">
    <property type="entry name" value="FN3"/>
    <property type="match status" value="3"/>
</dbReference>
<dbReference type="GO" id="GO:0007635">
    <property type="term" value="P:chemosensory behavior"/>
    <property type="evidence" value="ECO:0007669"/>
    <property type="project" value="EnsemblMetazoa"/>
</dbReference>
<dbReference type="GO" id="GO:0038007">
    <property type="term" value="P:netrin-activated signaling pathway"/>
    <property type="evidence" value="ECO:0007669"/>
    <property type="project" value="EnsemblMetazoa"/>
</dbReference>
<dbReference type="InterPro" id="IPR003961">
    <property type="entry name" value="FN3_dom"/>
</dbReference>
<dbReference type="SMART" id="SM00404">
    <property type="entry name" value="PTPc_motif"/>
    <property type="match status" value="2"/>
</dbReference>
<dbReference type="PROSITE" id="PS50055">
    <property type="entry name" value="TYR_PHOSPHATASE_PTP"/>
    <property type="match status" value="2"/>
</dbReference>
<keyword evidence="10" id="KW-1185">Reference proteome</keyword>
<accession>A0A2A6B7R2</accession>
<dbReference type="SUPFAM" id="SSF52799">
    <property type="entry name" value="(Phosphotyrosine protein) phosphatases II"/>
    <property type="match status" value="2"/>
</dbReference>
<dbReference type="GO" id="GO:0040037">
    <property type="term" value="P:negative regulation of fibroblast growth factor receptor signaling pathway"/>
    <property type="evidence" value="ECO:0007669"/>
    <property type="project" value="EnsemblMetazoa"/>
</dbReference>
<dbReference type="EnsemblMetazoa" id="PPA21018.1">
    <property type="protein sequence ID" value="PPA21018.1"/>
    <property type="gene ID" value="WBGene00110572"/>
</dbReference>
<name>A0A2A6B7R2_PRIPA</name>
<dbReference type="InterPro" id="IPR003595">
    <property type="entry name" value="Tyr_Pase_cat"/>
</dbReference>
<dbReference type="InterPro" id="IPR000387">
    <property type="entry name" value="Tyr_Pase_dom"/>
</dbReference>
<reference evidence="10" key="1">
    <citation type="journal article" date="2008" name="Nat. Genet.">
        <title>The Pristionchus pacificus genome provides a unique perspective on nematode lifestyle and parasitism.</title>
        <authorList>
            <person name="Dieterich C."/>
            <person name="Clifton S.W."/>
            <person name="Schuster L.N."/>
            <person name="Chinwalla A."/>
            <person name="Delehaunty K."/>
            <person name="Dinkelacker I."/>
            <person name="Fulton L."/>
            <person name="Fulton R."/>
            <person name="Godfrey J."/>
            <person name="Minx P."/>
            <person name="Mitreva M."/>
            <person name="Roeseler W."/>
            <person name="Tian H."/>
            <person name="Witte H."/>
            <person name="Yang S.P."/>
            <person name="Wilson R.K."/>
            <person name="Sommer R.J."/>
        </authorList>
    </citation>
    <scope>NUCLEOTIDE SEQUENCE [LARGE SCALE GENOMIC DNA]</scope>
    <source>
        <strain evidence="10">PS312</strain>
    </source>
</reference>
<keyword evidence="5" id="KW-0904">Protein phosphatase</keyword>
<evidence type="ECO:0000256" key="3">
    <source>
        <dbReference type="ARBA" id="ARBA00022729"/>
    </source>
</evidence>
<dbReference type="PRINTS" id="PR00700">
    <property type="entry name" value="PRTYPHPHTASE"/>
</dbReference>
<accession>A0A8R1YMJ5</accession>
<dbReference type="Proteomes" id="UP000005239">
    <property type="component" value="Unassembled WGS sequence"/>
</dbReference>
<evidence type="ECO:0000313" key="9">
    <source>
        <dbReference type="EnsemblMetazoa" id="PPA21018.1"/>
    </source>
</evidence>
<evidence type="ECO:0000256" key="6">
    <source>
        <dbReference type="ARBA" id="ARBA00023136"/>
    </source>
</evidence>
<dbReference type="GO" id="GO:0098794">
    <property type="term" value="C:postsynapse"/>
    <property type="evidence" value="ECO:0007669"/>
    <property type="project" value="EnsemblMetazoa"/>
</dbReference>
<dbReference type="PANTHER" id="PTHR19134">
    <property type="entry name" value="RECEPTOR-TYPE TYROSINE-PROTEIN PHOSPHATASE"/>
    <property type="match status" value="1"/>
</dbReference>
<dbReference type="InterPro" id="IPR016130">
    <property type="entry name" value="Tyr_Pase_AS"/>
</dbReference>
<dbReference type="InterPro" id="IPR003599">
    <property type="entry name" value="Ig_sub"/>
</dbReference>
<sequence>MLGPVAVSKTRRKEEGIRWTTAMILIACYALHTVECTSSSEMEERGGEGGEMMEEEVIGNGTWPMSADELGIPRCETNHDCVANGVCQKGKDGYGRCLCPGSCPSHIPLRCRQYDRYRKVENACLMMDENYTKRFTLHHPVCHAGSCACPPMFDPSSLPTRFNTEQKMLPIRCDRREMNVKILAHHSPSVFRGAELTLLCCTNMDPSRIVEFSAVQFIQNTTIVRETTSTPFDDMHKRNSLERLYPQWCWILRITNAQFADSGTYSCSLKMGRGEEVEDKITVVVKERRLGAILHPIRHHSSHRSSSIPTLSNLSASLSIPSSPLDSPPPDEETFHREKKNRPTAAPRSIQDFNVTTNTTFAELSWTRTDVDPPLVIDLRLVRRTDRDGKEVWTMKNATSPVVIQDLRPATPYTIFVSVVDGQSEPYKFSQNFQTKDARPHAPKPEDVRVQWEEGGGQFCEVEWRSPPVSNGRITKYYVRVEGSLRTIAPSLDEIPDGNGGAPLHFPPPKEDKCANYDTSENADKGVNPVEYPYDFFTCKYGPLKPNRNYSVSLWAENKAARSLRVNFTKSCMTDYAEPDQVDIPQTRDALNNTHFTLRFDKPPKETNGPISYLAYIAESYSDLPYETIIGDGQLSEGSTNCSLTYLDRFRDEDGPLRTGLKYTGFVVVRVDKIGRTEEPELFIRPSSSSNRSRRQASSSTTSEAVYGYSDYFKPVFLRTSEDSPSSIGTLIAVVVSFLLLIVAAVGASLTAHRFGLLSPCLKKGDGSPLSTGAIMMGIVQSGDRRSLLKPAYEPIPAESLPQEFIMKHRDSDYLFTQEFEALPGPKLPATASSRNISKNRYKDIVAFDETRVKLSKVNGVETNDYINANWIKSYGGRKRFIASQAPLDGTVQDFWRMIWEHDIRIVVMLSNLVERGRNQSAKYWPDELSTPHPQNVGGGFSILPCGQQYMADHCIRTFDLTYQGPPLTANGGAGSTRASPEATGSITSEYANVPSSRGSIGAVMDGRAGSLNEINHGETRRVYQYHFTAWNDYKAPECPTGLLRFLMKLRSLPEFEQYATIIHCSAGVGRTGTLIAIDSLIDQCQKEGKADVFGFVVGMRKQRNLMVQNTEQYVFIYRALAEHQMFGETDRSVDEFTKHWRELSRKRGELRDEFERLKNTLEVPPTHKFAEKNPDKNRFPAAVPYDNKRVILAPVIGGHADAQYINASTVKGHFYPYILAQDPLGDDTTYDFWRMIVDHNVATIVMLTPEEEFAADEKYWPPKSSTARFNTFTVENLREEQWRSHCRERTLSVHAGSDKPRAVVQFSLAGWKPGTERPTDTEAMMSVIGRVIERQSTLSDDAAPILLHSRNGSTECGVFCAISLLIERLKAEERVDVFQTVHGIRHTRPQTFATIEEYEFVYETIHATIRRPHIER</sequence>
<dbReference type="FunFam" id="3.90.190.10:FF:000121">
    <property type="entry name" value="Corkscrew, isoform D"/>
    <property type="match status" value="1"/>
</dbReference>
<evidence type="ECO:0000256" key="8">
    <source>
        <dbReference type="SAM" id="MobiDB-lite"/>
    </source>
</evidence>
<dbReference type="GO" id="GO:0005886">
    <property type="term" value="C:plasma membrane"/>
    <property type="evidence" value="ECO:0007669"/>
    <property type="project" value="EnsemblMetazoa"/>
</dbReference>
<keyword evidence="3" id="KW-0732">Signal</keyword>
<comment type="catalytic activity">
    <reaction evidence="7">
        <text>O-phospho-L-tyrosyl-[protein] + H2O = L-tyrosyl-[protein] + phosphate</text>
        <dbReference type="Rhea" id="RHEA:10684"/>
        <dbReference type="Rhea" id="RHEA-COMP:10136"/>
        <dbReference type="Rhea" id="RHEA-COMP:20101"/>
        <dbReference type="ChEBI" id="CHEBI:15377"/>
        <dbReference type="ChEBI" id="CHEBI:43474"/>
        <dbReference type="ChEBI" id="CHEBI:46858"/>
        <dbReference type="ChEBI" id="CHEBI:61978"/>
        <dbReference type="EC" id="3.1.3.48"/>
    </reaction>
</comment>
<dbReference type="PANTHER" id="PTHR19134:SF495">
    <property type="entry name" value="TYROSINE-PROTEIN PHOSPHATASE 69D"/>
    <property type="match status" value="1"/>
</dbReference>
<dbReference type="EC" id="3.1.3.48" evidence="2"/>
<dbReference type="Pfam" id="PF00102">
    <property type="entry name" value="Y_phosphatase"/>
    <property type="match status" value="3"/>
</dbReference>
<dbReference type="OrthoDB" id="6058203at2759"/>
<dbReference type="SUPFAM" id="SSF48726">
    <property type="entry name" value="Immunoglobulin"/>
    <property type="match status" value="1"/>
</dbReference>
<dbReference type="GO" id="GO:0099536">
    <property type="term" value="P:synaptic signaling"/>
    <property type="evidence" value="ECO:0007669"/>
    <property type="project" value="EnsemblMetazoa"/>
</dbReference>
<dbReference type="Gene3D" id="3.90.190.10">
    <property type="entry name" value="Protein tyrosine phosphatase superfamily"/>
    <property type="match status" value="2"/>
</dbReference>
<dbReference type="InterPro" id="IPR036179">
    <property type="entry name" value="Ig-like_dom_sf"/>
</dbReference>
<evidence type="ECO:0000256" key="5">
    <source>
        <dbReference type="ARBA" id="ARBA00022912"/>
    </source>
</evidence>
<dbReference type="SUPFAM" id="SSF49265">
    <property type="entry name" value="Fibronectin type III"/>
    <property type="match status" value="1"/>
</dbReference>
<dbReference type="PROSITE" id="PS00383">
    <property type="entry name" value="TYR_PHOSPHATASE_1"/>
    <property type="match status" value="1"/>
</dbReference>
<protein>
    <recommendedName>
        <fullName evidence="2">protein-tyrosine-phosphatase</fullName>
        <ecNumber evidence="2">3.1.3.48</ecNumber>
    </recommendedName>
</protein>
<feature type="compositionally biased region" description="Polar residues" evidence="8">
    <location>
        <begin position="977"/>
        <end position="991"/>
    </location>
</feature>
<dbReference type="InterPro" id="IPR000242">
    <property type="entry name" value="PTP_cat"/>
</dbReference>
<dbReference type="SMART" id="SM00194">
    <property type="entry name" value="PTPc"/>
    <property type="match status" value="2"/>
</dbReference>
<dbReference type="GO" id="GO:0004725">
    <property type="term" value="F:protein tyrosine phosphatase activity"/>
    <property type="evidence" value="ECO:0000318"/>
    <property type="project" value="GO_Central"/>
</dbReference>
<dbReference type="InterPro" id="IPR050348">
    <property type="entry name" value="Protein-Tyr_Phosphatase"/>
</dbReference>
<dbReference type="CDD" id="cd00063">
    <property type="entry name" value="FN3"/>
    <property type="match status" value="1"/>
</dbReference>
<dbReference type="SMART" id="SM00409">
    <property type="entry name" value="IG"/>
    <property type="match status" value="1"/>
</dbReference>
<dbReference type="GO" id="GO:0031175">
    <property type="term" value="P:neuron projection development"/>
    <property type="evidence" value="ECO:0000318"/>
    <property type="project" value="GO_Central"/>
</dbReference>
<dbReference type="PROSITE" id="PS50056">
    <property type="entry name" value="TYR_PHOSPHATASE_2"/>
    <property type="match status" value="2"/>
</dbReference>
<keyword evidence="4" id="KW-0378">Hydrolase</keyword>
<dbReference type="InterPro" id="IPR013783">
    <property type="entry name" value="Ig-like_fold"/>
</dbReference>
<evidence type="ECO:0000313" key="10">
    <source>
        <dbReference type="Proteomes" id="UP000005239"/>
    </source>
</evidence>
<dbReference type="GO" id="GO:0051965">
    <property type="term" value="P:positive regulation of synapse assembly"/>
    <property type="evidence" value="ECO:0007669"/>
    <property type="project" value="EnsemblMetazoa"/>
</dbReference>
<feature type="region of interest" description="Disordered" evidence="8">
    <location>
        <begin position="970"/>
        <end position="991"/>
    </location>
</feature>
<dbReference type="Gene3D" id="2.60.40.10">
    <property type="entry name" value="Immunoglobulins"/>
    <property type="match status" value="3"/>
</dbReference>
<dbReference type="GO" id="GO:0005001">
    <property type="term" value="F:transmembrane receptor protein tyrosine phosphatase activity"/>
    <property type="evidence" value="ECO:0007669"/>
    <property type="project" value="EnsemblMetazoa"/>
</dbReference>
<dbReference type="InterPro" id="IPR029021">
    <property type="entry name" value="Prot-tyrosine_phosphatase-like"/>
</dbReference>
<evidence type="ECO:0000256" key="7">
    <source>
        <dbReference type="ARBA" id="ARBA00051722"/>
    </source>
</evidence>
<reference evidence="9" key="2">
    <citation type="submission" date="2022-06" db="UniProtKB">
        <authorList>
            <consortium name="EnsemblMetazoa"/>
        </authorList>
    </citation>
    <scope>IDENTIFICATION</scope>
    <source>
        <strain evidence="9">PS312</strain>
    </source>
</reference>